<evidence type="ECO:0000256" key="3">
    <source>
        <dbReference type="ARBA" id="ARBA00010617"/>
    </source>
</evidence>
<evidence type="ECO:0000256" key="6">
    <source>
        <dbReference type="ARBA" id="ARBA00022723"/>
    </source>
</evidence>
<keyword evidence="15" id="KW-1185">Reference proteome</keyword>
<dbReference type="CDD" id="cd11058">
    <property type="entry name" value="CYP60B-like"/>
    <property type="match status" value="1"/>
</dbReference>
<dbReference type="SUPFAM" id="SSF48264">
    <property type="entry name" value="Cytochrome P450"/>
    <property type="match status" value="1"/>
</dbReference>
<protein>
    <recommendedName>
        <fullName evidence="16">Cytochrome P450</fullName>
    </recommendedName>
</protein>
<dbReference type="Pfam" id="PF00067">
    <property type="entry name" value="p450"/>
    <property type="match status" value="1"/>
</dbReference>
<keyword evidence="11" id="KW-0472">Membrane</keyword>
<evidence type="ECO:0000256" key="11">
    <source>
        <dbReference type="ARBA" id="ARBA00023136"/>
    </source>
</evidence>
<dbReference type="PROSITE" id="PS00086">
    <property type="entry name" value="CYTOCHROME_P450"/>
    <property type="match status" value="1"/>
</dbReference>
<evidence type="ECO:0000256" key="13">
    <source>
        <dbReference type="RuleBase" id="RU000461"/>
    </source>
</evidence>
<keyword evidence="6 12" id="KW-0479">Metal-binding</keyword>
<evidence type="ECO:0000313" key="14">
    <source>
        <dbReference type="EMBL" id="KAK3201622.1"/>
    </source>
</evidence>
<evidence type="ECO:0000256" key="5">
    <source>
        <dbReference type="ARBA" id="ARBA00022692"/>
    </source>
</evidence>
<dbReference type="InterPro" id="IPR001128">
    <property type="entry name" value="Cyt_P450"/>
</dbReference>
<dbReference type="PRINTS" id="PR00385">
    <property type="entry name" value="P450"/>
</dbReference>
<evidence type="ECO:0008006" key="16">
    <source>
        <dbReference type="Google" id="ProtNLM"/>
    </source>
</evidence>
<reference evidence="14 15" key="1">
    <citation type="submission" date="2021-02" db="EMBL/GenBank/DDBJ databases">
        <title>Genome assembly of Pseudopithomyces chartarum.</title>
        <authorList>
            <person name="Jauregui R."/>
            <person name="Singh J."/>
            <person name="Voisey C."/>
        </authorList>
    </citation>
    <scope>NUCLEOTIDE SEQUENCE [LARGE SCALE GENOMIC DNA]</scope>
    <source>
        <strain evidence="14 15">AGR01</strain>
    </source>
</reference>
<dbReference type="Gene3D" id="1.10.630.10">
    <property type="entry name" value="Cytochrome P450"/>
    <property type="match status" value="1"/>
</dbReference>
<evidence type="ECO:0000313" key="15">
    <source>
        <dbReference type="Proteomes" id="UP001280581"/>
    </source>
</evidence>
<sequence>MRLRWKSENGSALPDVAEMHSPFLSPTPETNDAGAGRCTVHHGYFDTLPNDATLASCVPADGVYTGPLAASASSSICECSFLTRTDCRVRRVLKVNVKVTIYAVSRSIYLLFYHPLAKYPGPRIAAISNAFYAYIWMGGRYPFEIEKLHNQYGPVVRIAPNELSFRTTQSFNDIYGHSGKDHKAFIKGTFYEHGLPEPGIVAERNPDHHRETRRLLSHGFSAKALKEQEGLLAEYIDLFVSQLAKHGTKSTGVNMKEWFNWLSFDIIGELAFGESFGAVKAAKSHFWIDTIHDGAYLVTMFQIGRRLPLLWPFILLSIPLSFKKKFDLFLHFSKKQVQARVARQPEIGRQDFFSNLLSDKAENKSEEWLIAQANVLVIAGSDTTATALTTILYFLSKNPISLSRLQAEIRENFTAKGDMTSEALQGLPYLGAVIDEGLRIFPPTAFGLPRISPGALVDGYMVPAGTTVHTSSWTTTHERSYFTNPRSFCPERWLPPSHRFYSSMFDTDDKGAARPFSLGPRGCLGLNLALLEMRKALAMLVWCFDWELVNAHDIDWERDTRFEGFWQIPEPRVRFVSVR</sequence>
<comment type="cofactor">
    <cofactor evidence="1 12">
        <name>heme</name>
        <dbReference type="ChEBI" id="CHEBI:30413"/>
    </cofactor>
</comment>
<evidence type="ECO:0000256" key="4">
    <source>
        <dbReference type="ARBA" id="ARBA00022617"/>
    </source>
</evidence>
<proteinExistence type="inferred from homology"/>
<keyword evidence="7" id="KW-1133">Transmembrane helix</keyword>
<dbReference type="EMBL" id="WVTA01000015">
    <property type="protein sequence ID" value="KAK3201622.1"/>
    <property type="molecule type" value="Genomic_DNA"/>
</dbReference>
<evidence type="ECO:0000256" key="2">
    <source>
        <dbReference type="ARBA" id="ARBA00004370"/>
    </source>
</evidence>
<dbReference type="InterPro" id="IPR002401">
    <property type="entry name" value="Cyt_P450_E_grp-I"/>
</dbReference>
<dbReference type="InterPro" id="IPR050121">
    <property type="entry name" value="Cytochrome_P450_monoxygenase"/>
</dbReference>
<dbReference type="InterPro" id="IPR036396">
    <property type="entry name" value="Cyt_P450_sf"/>
</dbReference>
<feature type="binding site" description="axial binding residue" evidence="12">
    <location>
        <position position="523"/>
    </location>
    <ligand>
        <name>heme</name>
        <dbReference type="ChEBI" id="CHEBI:30413"/>
    </ligand>
    <ligandPart>
        <name>Fe</name>
        <dbReference type="ChEBI" id="CHEBI:18248"/>
    </ligandPart>
</feature>
<evidence type="ECO:0000256" key="12">
    <source>
        <dbReference type="PIRSR" id="PIRSR602401-1"/>
    </source>
</evidence>
<evidence type="ECO:0000256" key="9">
    <source>
        <dbReference type="ARBA" id="ARBA00023004"/>
    </source>
</evidence>
<keyword evidence="4 12" id="KW-0349">Heme</keyword>
<dbReference type="AlphaFoldDB" id="A0AAN6RCL8"/>
<dbReference type="PANTHER" id="PTHR24305">
    <property type="entry name" value="CYTOCHROME P450"/>
    <property type="match status" value="1"/>
</dbReference>
<evidence type="ECO:0000256" key="8">
    <source>
        <dbReference type="ARBA" id="ARBA00023002"/>
    </source>
</evidence>
<evidence type="ECO:0000256" key="10">
    <source>
        <dbReference type="ARBA" id="ARBA00023033"/>
    </source>
</evidence>
<name>A0AAN6RCL8_9PLEO</name>
<keyword evidence="8 13" id="KW-0560">Oxidoreductase</keyword>
<gene>
    <name evidence="14" type="ORF">GRF29_164g27230</name>
</gene>
<dbReference type="GO" id="GO:0004497">
    <property type="term" value="F:monooxygenase activity"/>
    <property type="evidence" value="ECO:0007669"/>
    <property type="project" value="UniProtKB-KW"/>
</dbReference>
<dbReference type="FunFam" id="1.10.630.10:FF:000158">
    <property type="entry name" value="Cytochrome P450, putative (Eurofung)"/>
    <property type="match status" value="1"/>
</dbReference>
<dbReference type="InterPro" id="IPR017972">
    <property type="entry name" value="Cyt_P450_CS"/>
</dbReference>
<keyword evidence="10 13" id="KW-0503">Monooxygenase</keyword>
<dbReference type="GO" id="GO:0020037">
    <property type="term" value="F:heme binding"/>
    <property type="evidence" value="ECO:0007669"/>
    <property type="project" value="InterPro"/>
</dbReference>
<dbReference type="PRINTS" id="PR00463">
    <property type="entry name" value="EP450I"/>
</dbReference>
<dbReference type="Proteomes" id="UP001280581">
    <property type="component" value="Unassembled WGS sequence"/>
</dbReference>
<evidence type="ECO:0000256" key="1">
    <source>
        <dbReference type="ARBA" id="ARBA00001971"/>
    </source>
</evidence>
<dbReference type="GO" id="GO:0016020">
    <property type="term" value="C:membrane"/>
    <property type="evidence" value="ECO:0007669"/>
    <property type="project" value="UniProtKB-SubCell"/>
</dbReference>
<comment type="similarity">
    <text evidence="3 13">Belongs to the cytochrome P450 family.</text>
</comment>
<evidence type="ECO:0000256" key="7">
    <source>
        <dbReference type="ARBA" id="ARBA00022989"/>
    </source>
</evidence>
<accession>A0AAN6RCL8</accession>
<organism evidence="14 15">
    <name type="scientific">Pseudopithomyces chartarum</name>
    <dbReference type="NCBI Taxonomy" id="1892770"/>
    <lineage>
        <taxon>Eukaryota</taxon>
        <taxon>Fungi</taxon>
        <taxon>Dikarya</taxon>
        <taxon>Ascomycota</taxon>
        <taxon>Pezizomycotina</taxon>
        <taxon>Dothideomycetes</taxon>
        <taxon>Pleosporomycetidae</taxon>
        <taxon>Pleosporales</taxon>
        <taxon>Massarineae</taxon>
        <taxon>Didymosphaeriaceae</taxon>
        <taxon>Pseudopithomyces</taxon>
    </lineage>
</organism>
<dbReference type="GO" id="GO:0016705">
    <property type="term" value="F:oxidoreductase activity, acting on paired donors, with incorporation or reduction of molecular oxygen"/>
    <property type="evidence" value="ECO:0007669"/>
    <property type="project" value="InterPro"/>
</dbReference>
<dbReference type="PANTHER" id="PTHR24305:SF210">
    <property type="entry name" value="CYTOCHROME P450 MONOOXYGENASE ASQL-RELATED"/>
    <property type="match status" value="1"/>
</dbReference>
<dbReference type="GO" id="GO:0005506">
    <property type="term" value="F:iron ion binding"/>
    <property type="evidence" value="ECO:0007669"/>
    <property type="project" value="InterPro"/>
</dbReference>
<comment type="caution">
    <text evidence="14">The sequence shown here is derived from an EMBL/GenBank/DDBJ whole genome shotgun (WGS) entry which is preliminary data.</text>
</comment>
<keyword evidence="9 12" id="KW-0408">Iron</keyword>
<keyword evidence="5" id="KW-0812">Transmembrane</keyword>
<comment type="subcellular location">
    <subcellularLocation>
        <location evidence="2">Membrane</location>
    </subcellularLocation>
</comment>